<dbReference type="SUPFAM" id="SSF53822">
    <property type="entry name" value="Periplasmic binding protein-like I"/>
    <property type="match status" value="1"/>
</dbReference>
<organism evidence="5 6">
    <name type="scientific">Kutzneria viridogrisea</name>
    <dbReference type="NCBI Taxonomy" id="47990"/>
    <lineage>
        <taxon>Bacteria</taxon>
        <taxon>Bacillati</taxon>
        <taxon>Actinomycetota</taxon>
        <taxon>Actinomycetes</taxon>
        <taxon>Pseudonocardiales</taxon>
        <taxon>Pseudonocardiaceae</taxon>
        <taxon>Kutzneria</taxon>
    </lineage>
</organism>
<keyword evidence="2 3" id="KW-0732">Signal</keyword>
<proteinExistence type="inferred from homology"/>
<evidence type="ECO:0000256" key="1">
    <source>
        <dbReference type="ARBA" id="ARBA00010062"/>
    </source>
</evidence>
<dbReference type="Gene3D" id="3.40.50.2300">
    <property type="match status" value="2"/>
</dbReference>
<evidence type="ECO:0000313" key="5">
    <source>
        <dbReference type="EMBL" id="MBA8928079.1"/>
    </source>
</evidence>
<dbReference type="Pfam" id="PF13458">
    <property type="entry name" value="Peripla_BP_6"/>
    <property type="match status" value="1"/>
</dbReference>
<dbReference type="PROSITE" id="PS51257">
    <property type="entry name" value="PROKAR_LIPOPROTEIN"/>
    <property type="match status" value="1"/>
</dbReference>
<evidence type="ECO:0000259" key="4">
    <source>
        <dbReference type="Pfam" id="PF13458"/>
    </source>
</evidence>
<dbReference type="InterPro" id="IPR028082">
    <property type="entry name" value="Peripla_BP_I"/>
</dbReference>
<dbReference type="EMBL" id="JACJID010000004">
    <property type="protein sequence ID" value="MBA8928079.1"/>
    <property type="molecule type" value="Genomic_DNA"/>
</dbReference>
<evidence type="ECO:0000313" key="6">
    <source>
        <dbReference type="Proteomes" id="UP000517916"/>
    </source>
</evidence>
<accession>A0ABR6BMF3</accession>
<dbReference type="PANTHER" id="PTHR47235:SF1">
    <property type="entry name" value="BLR6548 PROTEIN"/>
    <property type="match status" value="1"/>
</dbReference>
<protein>
    <submittedName>
        <fullName evidence="5">ABC-type branched-subunit amino acid transport system substrate-binding protein</fullName>
    </submittedName>
</protein>
<gene>
    <name evidence="5" type="ORF">BC739_005296</name>
</gene>
<comment type="caution">
    <text evidence="5">The sequence shown here is derived from an EMBL/GenBank/DDBJ whole genome shotgun (WGS) entry which is preliminary data.</text>
</comment>
<comment type="similarity">
    <text evidence="1">Belongs to the leucine-binding protein family.</text>
</comment>
<dbReference type="InterPro" id="IPR028081">
    <property type="entry name" value="Leu-bd"/>
</dbReference>
<feature type="chain" id="PRO_5047248324" evidence="3">
    <location>
        <begin position="27"/>
        <end position="414"/>
    </location>
</feature>
<evidence type="ECO:0000256" key="2">
    <source>
        <dbReference type="ARBA" id="ARBA00022729"/>
    </source>
</evidence>
<sequence length="414" mass="43308">MLATLRWTTNPTARVLALCATVLAVAACGPATPPVRTGTGVTDSTITLGVLSDLTGPFGPLGKAVVEGNQLYVDQLNAQGGVCGRKVELQVSDSGFNTEKAAKLYFEMEPKVLGFLQVLGSDITARLQPDVVQQQVMVAPTSWSKDLLGNPYMVVVGTTYDLDVINTIDYVVRQGQLHSGDLIGHIYNDDPQYGGNALQGTQFAADRLGLTVRGVQVPSAQKDLAPQVAALKAAGAKAVLISTYPQQTASAVGAAAALNYSVPVLVSAPGFDPAVLTGQLGAAFQRNVLVSSPIAPFGADLPGAREVASAYKVKFPEGRPSMAMDYGYVVGIGYAAILRRACAAGDLTRAGVQKAFHETTKVDTNGLSAPLMFSSSNYPSSRESFVLRPNPATPGGLDIVEGLRESELVRARIG</sequence>
<feature type="signal peptide" evidence="3">
    <location>
        <begin position="1"/>
        <end position="26"/>
    </location>
</feature>
<keyword evidence="6" id="KW-1185">Reference proteome</keyword>
<evidence type="ECO:0000256" key="3">
    <source>
        <dbReference type="SAM" id="SignalP"/>
    </source>
</evidence>
<reference evidence="5 6" key="1">
    <citation type="submission" date="2020-08" db="EMBL/GenBank/DDBJ databases">
        <title>Genomic Encyclopedia of Archaeal and Bacterial Type Strains, Phase II (KMG-II): from individual species to whole genera.</title>
        <authorList>
            <person name="Goeker M."/>
        </authorList>
    </citation>
    <scope>NUCLEOTIDE SEQUENCE [LARGE SCALE GENOMIC DNA]</scope>
    <source>
        <strain evidence="5 6">DSM 43850</strain>
    </source>
</reference>
<dbReference type="RefSeq" id="WP_182838712.1">
    <property type="nucleotide sequence ID" value="NZ_BAAABQ010000030.1"/>
</dbReference>
<dbReference type="Proteomes" id="UP000517916">
    <property type="component" value="Unassembled WGS sequence"/>
</dbReference>
<feature type="domain" description="Leucine-binding protein" evidence="4">
    <location>
        <begin position="45"/>
        <end position="374"/>
    </location>
</feature>
<dbReference type="PANTHER" id="PTHR47235">
    <property type="entry name" value="BLR6548 PROTEIN"/>
    <property type="match status" value="1"/>
</dbReference>
<name>A0ABR6BMF3_9PSEU</name>